<evidence type="ECO:0000313" key="8">
    <source>
        <dbReference type="EMBL" id="MBB6354376.1"/>
    </source>
</evidence>
<comment type="subcellular location">
    <subcellularLocation>
        <location evidence="1">Cell envelope</location>
    </subcellularLocation>
</comment>
<dbReference type="SMART" id="SM00079">
    <property type="entry name" value="PBPe"/>
    <property type="match status" value="1"/>
</dbReference>
<feature type="domain" description="Solute-binding protein family 3/N-terminal" evidence="6">
    <location>
        <begin position="28"/>
        <end position="252"/>
    </location>
</feature>
<evidence type="ECO:0000313" key="9">
    <source>
        <dbReference type="Proteomes" id="UP000536262"/>
    </source>
</evidence>
<evidence type="ECO:0000259" key="7">
    <source>
        <dbReference type="SMART" id="SM00079"/>
    </source>
</evidence>
<feature type="domain" description="Ionotropic glutamate receptor C-terminal" evidence="7">
    <location>
        <begin position="28"/>
        <end position="251"/>
    </location>
</feature>
<accession>A0A7X0KKV2</accession>
<dbReference type="PROSITE" id="PS01039">
    <property type="entry name" value="SBP_BACTERIAL_3"/>
    <property type="match status" value="1"/>
</dbReference>
<dbReference type="PANTHER" id="PTHR35936:SF17">
    <property type="entry name" value="ARGININE-BINDING EXTRACELLULAR PROTEIN ARTP"/>
    <property type="match status" value="1"/>
</dbReference>
<dbReference type="GO" id="GO:0030313">
    <property type="term" value="C:cell envelope"/>
    <property type="evidence" value="ECO:0007669"/>
    <property type="project" value="UniProtKB-SubCell"/>
</dbReference>
<dbReference type="AlphaFoldDB" id="A0A7X0KKV2"/>
<dbReference type="InterPro" id="IPR001638">
    <property type="entry name" value="Solute-binding_3/MltF_N"/>
</dbReference>
<dbReference type="Gene3D" id="3.40.190.10">
    <property type="entry name" value="Periplasmic binding protein-like II"/>
    <property type="match status" value="2"/>
</dbReference>
<reference evidence="8 9" key="1">
    <citation type="submission" date="2020-08" db="EMBL/GenBank/DDBJ databases">
        <title>Genomic Encyclopedia of Type Strains, Phase IV (KMG-IV): sequencing the most valuable type-strain genomes for metagenomic binning, comparative biology and taxonomic classification.</title>
        <authorList>
            <person name="Goeker M."/>
        </authorList>
    </citation>
    <scope>NUCLEOTIDE SEQUENCE [LARGE SCALE GENOMIC DNA]</scope>
    <source>
        <strain evidence="8 9">DSM 7051</strain>
    </source>
</reference>
<dbReference type="FunFam" id="3.40.190.10:FF:000002">
    <property type="entry name" value="Glutamine ABC transporter periplasmic protein"/>
    <property type="match status" value="1"/>
</dbReference>
<dbReference type="GO" id="GO:0015276">
    <property type="term" value="F:ligand-gated monoatomic ion channel activity"/>
    <property type="evidence" value="ECO:0007669"/>
    <property type="project" value="InterPro"/>
</dbReference>
<evidence type="ECO:0000256" key="5">
    <source>
        <dbReference type="SAM" id="SignalP"/>
    </source>
</evidence>
<dbReference type="GO" id="GO:0016020">
    <property type="term" value="C:membrane"/>
    <property type="evidence" value="ECO:0007669"/>
    <property type="project" value="InterPro"/>
</dbReference>
<dbReference type="CDD" id="cd13702">
    <property type="entry name" value="PBP2_mlr5654_like"/>
    <property type="match status" value="1"/>
</dbReference>
<dbReference type="Proteomes" id="UP000536262">
    <property type="component" value="Unassembled WGS sequence"/>
</dbReference>
<feature type="chain" id="PRO_5031289073" evidence="5">
    <location>
        <begin position="26"/>
        <end position="258"/>
    </location>
</feature>
<dbReference type="SMART" id="SM00062">
    <property type="entry name" value="PBPb"/>
    <property type="match status" value="1"/>
</dbReference>
<name>A0A7X0KKV2_9HYPH</name>
<dbReference type="InterPro" id="IPR018313">
    <property type="entry name" value="SBP_3_CS"/>
</dbReference>
<comment type="similarity">
    <text evidence="2 4">Belongs to the bacterial solute-binding protein 3 family.</text>
</comment>
<dbReference type="EMBL" id="JACHOU010000003">
    <property type="protein sequence ID" value="MBB6354376.1"/>
    <property type="molecule type" value="Genomic_DNA"/>
</dbReference>
<gene>
    <name evidence="8" type="ORF">GGR00_002150</name>
</gene>
<proteinExistence type="inferred from homology"/>
<dbReference type="SUPFAM" id="SSF53850">
    <property type="entry name" value="Periplasmic binding protein-like II"/>
    <property type="match status" value="1"/>
</dbReference>
<dbReference type="PANTHER" id="PTHR35936">
    <property type="entry name" value="MEMBRANE-BOUND LYTIC MUREIN TRANSGLYCOSYLASE F"/>
    <property type="match status" value="1"/>
</dbReference>
<evidence type="ECO:0000256" key="4">
    <source>
        <dbReference type="RuleBase" id="RU003744"/>
    </source>
</evidence>
<feature type="signal peptide" evidence="5">
    <location>
        <begin position="1"/>
        <end position="25"/>
    </location>
</feature>
<evidence type="ECO:0000256" key="3">
    <source>
        <dbReference type="ARBA" id="ARBA00022729"/>
    </source>
</evidence>
<keyword evidence="3 5" id="KW-0732">Signal</keyword>
<dbReference type="Pfam" id="PF00497">
    <property type="entry name" value="SBP_bac_3"/>
    <property type="match status" value="1"/>
</dbReference>
<dbReference type="RefSeq" id="WP_055971043.1">
    <property type="nucleotide sequence ID" value="NZ_BAABEG010000001.1"/>
</dbReference>
<protein>
    <submittedName>
        <fullName evidence="8">Polar amino acid transport system substrate-binding protein</fullName>
    </submittedName>
</protein>
<evidence type="ECO:0000256" key="2">
    <source>
        <dbReference type="ARBA" id="ARBA00010333"/>
    </source>
</evidence>
<comment type="caution">
    <text evidence="8">The sequence shown here is derived from an EMBL/GenBank/DDBJ whole genome shotgun (WGS) entry which is preliminary data.</text>
</comment>
<dbReference type="InterPro" id="IPR001320">
    <property type="entry name" value="Iontro_rcpt_C"/>
</dbReference>
<organism evidence="8 9">
    <name type="scientific">Aminobacter aganoensis</name>
    <dbReference type="NCBI Taxonomy" id="83264"/>
    <lineage>
        <taxon>Bacteria</taxon>
        <taxon>Pseudomonadati</taxon>
        <taxon>Pseudomonadota</taxon>
        <taxon>Alphaproteobacteria</taxon>
        <taxon>Hyphomicrobiales</taxon>
        <taxon>Phyllobacteriaceae</taxon>
        <taxon>Aminobacter</taxon>
    </lineage>
</organism>
<evidence type="ECO:0000256" key="1">
    <source>
        <dbReference type="ARBA" id="ARBA00004196"/>
    </source>
</evidence>
<sequence length="258" mass="27503">MQITRKFACAASLAALLLTLGGASAQEKLKIGTEGAYPPFNTVTADGKLAGFDVDIANALCAQMKVECELVAQDWDGIIPALQGGKFDAIVASMTITDERKQQVDFTDKYYTTPLALIAPKDSALTSAEPDALKGKTVGAQASTTQSIYAEDHYAKAGAEVKLYPTQDEAVADLTNGRLDAVVADKFVLVDWIKTTGQDCCKMIGDLKGTDSLTGIAVRKGDPLREKLNAAIDAIVKDGTYAKINAKYFDFDIYGAQD</sequence>
<evidence type="ECO:0000259" key="6">
    <source>
        <dbReference type="SMART" id="SM00062"/>
    </source>
</evidence>
<keyword evidence="9" id="KW-1185">Reference proteome</keyword>